<dbReference type="Proteomes" id="UP000287908">
    <property type="component" value="Unassembled WGS sequence"/>
</dbReference>
<dbReference type="EMBL" id="PIQF01000001">
    <property type="protein sequence ID" value="RUO77456.1"/>
    <property type="molecule type" value="Genomic_DNA"/>
</dbReference>
<evidence type="ECO:0000256" key="1">
    <source>
        <dbReference type="ARBA" id="ARBA00023015"/>
    </source>
</evidence>
<dbReference type="InterPro" id="IPR020449">
    <property type="entry name" value="Tscrpt_reg_AraC-type_HTH"/>
</dbReference>
<sequence>MSNYQDRFEKVISHIEANLDADLDIDTLCKLAHLSKYHFHRQCSAFMGMSVIKLVRLLRLKRAAYQLAYRDHERVLDIALANGYESHEAFSRVFKKHFDKSPSEFRKAANWTPWHEKYEPILMLRKNIMDNGTKFNVDIKAFPETLIAVMEHRGAPNLLGASLQKFIEWRKLSHLPPSKSKTFNLVYDDPNVTAPEDYRLDIACSVDKPVAANDYGIVNKVIPAGRCAVVRHIGSDDSIGVIVSFLYTQWLPKAMVEVRDFPIYFERVSFFPDVPENEMITDIYLPIE</sequence>
<dbReference type="PANTHER" id="PTHR40055">
    <property type="entry name" value="TRANSCRIPTIONAL REGULATOR YGIV-RELATED"/>
    <property type="match status" value="1"/>
</dbReference>
<dbReference type="PANTHER" id="PTHR40055:SF1">
    <property type="entry name" value="TRANSCRIPTIONAL REGULATOR YGIV-RELATED"/>
    <property type="match status" value="1"/>
</dbReference>
<dbReference type="InterPro" id="IPR018060">
    <property type="entry name" value="HTH_AraC"/>
</dbReference>
<name>A0A432ZHJ6_9GAMM</name>
<comment type="caution">
    <text evidence="5">The sequence shown here is derived from an EMBL/GenBank/DDBJ whole genome shotgun (WGS) entry which is preliminary data.</text>
</comment>
<evidence type="ECO:0000256" key="3">
    <source>
        <dbReference type="ARBA" id="ARBA00023163"/>
    </source>
</evidence>
<evidence type="ECO:0000313" key="5">
    <source>
        <dbReference type="EMBL" id="RUO77456.1"/>
    </source>
</evidence>
<feature type="domain" description="HTH araC/xylS-type" evidence="4">
    <location>
        <begin position="9"/>
        <end position="108"/>
    </location>
</feature>
<dbReference type="InterPro" id="IPR010499">
    <property type="entry name" value="AraC_E-bd"/>
</dbReference>
<dbReference type="InterPro" id="IPR050908">
    <property type="entry name" value="SmbC-like"/>
</dbReference>
<dbReference type="SUPFAM" id="SSF55136">
    <property type="entry name" value="Probable bacterial effector-binding domain"/>
    <property type="match status" value="1"/>
</dbReference>
<dbReference type="RefSeq" id="WP_126783730.1">
    <property type="nucleotide sequence ID" value="NZ_PIQF01000001.1"/>
</dbReference>
<dbReference type="PROSITE" id="PS00041">
    <property type="entry name" value="HTH_ARAC_FAMILY_1"/>
    <property type="match status" value="1"/>
</dbReference>
<dbReference type="PRINTS" id="PR00032">
    <property type="entry name" value="HTHARAC"/>
</dbReference>
<dbReference type="PROSITE" id="PS01124">
    <property type="entry name" value="HTH_ARAC_FAMILY_2"/>
    <property type="match status" value="1"/>
</dbReference>
<keyword evidence="6" id="KW-1185">Reference proteome</keyword>
<dbReference type="AlphaFoldDB" id="A0A432ZHJ6"/>
<gene>
    <name evidence="5" type="ORF">CWI81_02960</name>
</gene>
<organism evidence="5 6">
    <name type="scientific">Idiomarina seosinensis</name>
    <dbReference type="NCBI Taxonomy" id="281739"/>
    <lineage>
        <taxon>Bacteria</taxon>
        <taxon>Pseudomonadati</taxon>
        <taxon>Pseudomonadota</taxon>
        <taxon>Gammaproteobacteria</taxon>
        <taxon>Alteromonadales</taxon>
        <taxon>Idiomarinaceae</taxon>
        <taxon>Idiomarina</taxon>
    </lineage>
</organism>
<dbReference type="OrthoDB" id="282744at2"/>
<dbReference type="SMART" id="SM00871">
    <property type="entry name" value="AraC_E_bind"/>
    <property type="match status" value="1"/>
</dbReference>
<proteinExistence type="predicted"/>
<evidence type="ECO:0000256" key="2">
    <source>
        <dbReference type="ARBA" id="ARBA00023125"/>
    </source>
</evidence>
<keyword evidence="2" id="KW-0238">DNA-binding</keyword>
<dbReference type="InterPro" id="IPR011256">
    <property type="entry name" value="Reg_factor_effector_dom_sf"/>
</dbReference>
<dbReference type="Gene3D" id="1.10.10.60">
    <property type="entry name" value="Homeodomain-like"/>
    <property type="match status" value="2"/>
</dbReference>
<dbReference type="GO" id="GO:0003700">
    <property type="term" value="F:DNA-binding transcription factor activity"/>
    <property type="evidence" value="ECO:0007669"/>
    <property type="project" value="InterPro"/>
</dbReference>
<protein>
    <submittedName>
        <fullName evidence="5">AraC family transcriptional regulator</fullName>
    </submittedName>
</protein>
<accession>A0A432ZHJ6</accession>
<dbReference type="Pfam" id="PF06445">
    <property type="entry name" value="GyrI-like"/>
    <property type="match status" value="1"/>
</dbReference>
<dbReference type="SUPFAM" id="SSF46689">
    <property type="entry name" value="Homeodomain-like"/>
    <property type="match status" value="2"/>
</dbReference>
<dbReference type="Pfam" id="PF12833">
    <property type="entry name" value="HTH_18"/>
    <property type="match status" value="1"/>
</dbReference>
<dbReference type="Gene3D" id="3.20.80.10">
    <property type="entry name" value="Regulatory factor, effector binding domain"/>
    <property type="match status" value="1"/>
</dbReference>
<dbReference type="GO" id="GO:0043565">
    <property type="term" value="F:sequence-specific DNA binding"/>
    <property type="evidence" value="ECO:0007669"/>
    <property type="project" value="InterPro"/>
</dbReference>
<dbReference type="InterPro" id="IPR018062">
    <property type="entry name" value="HTH_AraC-typ_CS"/>
</dbReference>
<evidence type="ECO:0000313" key="6">
    <source>
        <dbReference type="Proteomes" id="UP000287908"/>
    </source>
</evidence>
<keyword evidence="3" id="KW-0804">Transcription</keyword>
<evidence type="ECO:0000259" key="4">
    <source>
        <dbReference type="PROSITE" id="PS01124"/>
    </source>
</evidence>
<keyword evidence="1" id="KW-0805">Transcription regulation</keyword>
<reference evidence="5 6" key="1">
    <citation type="journal article" date="2011" name="Front. Microbiol.">
        <title>Genomic signatures of strain selection and enhancement in Bacillus atrophaeus var. globigii, a historical biowarfare simulant.</title>
        <authorList>
            <person name="Gibbons H.S."/>
            <person name="Broomall S.M."/>
            <person name="McNew L.A."/>
            <person name="Daligault H."/>
            <person name="Chapman C."/>
            <person name="Bruce D."/>
            <person name="Karavis M."/>
            <person name="Krepps M."/>
            <person name="McGregor P.A."/>
            <person name="Hong C."/>
            <person name="Park K.H."/>
            <person name="Akmal A."/>
            <person name="Feldman A."/>
            <person name="Lin J.S."/>
            <person name="Chang W.E."/>
            <person name="Higgs B.W."/>
            <person name="Demirev P."/>
            <person name="Lindquist J."/>
            <person name="Liem A."/>
            <person name="Fochler E."/>
            <person name="Read T.D."/>
            <person name="Tapia R."/>
            <person name="Johnson S."/>
            <person name="Bishop-Lilly K.A."/>
            <person name="Detter C."/>
            <person name="Han C."/>
            <person name="Sozhamannan S."/>
            <person name="Rosenzweig C.N."/>
            <person name="Skowronski E.W."/>
        </authorList>
    </citation>
    <scope>NUCLEOTIDE SEQUENCE [LARGE SCALE GENOMIC DNA]</scope>
    <source>
        <strain evidence="5 6">CL-SP19</strain>
    </source>
</reference>
<dbReference type="InterPro" id="IPR029442">
    <property type="entry name" value="GyrI-like"/>
</dbReference>
<dbReference type="SMART" id="SM00342">
    <property type="entry name" value="HTH_ARAC"/>
    <property type="match status" value="1"/>
</dbReference>
<dbReference type="InterPro" id="IPR009057">
    <property type="entry name" value="Homeodomain-like_sf"/>
</dbReference>